<dbReference type="EMBL" id="FQXB01000005">
    <property type="protein sequence ID" value="SHH30590.1"/>
    <property type="molecule type" value="Genomic_DNA"/>
</dbReference>
<name>A0A1M5RWK7_9RHOB</name>
<keyword evidence="1" id="KW-0732">Signal</keyword>
<dbReference type="OrthoDB" id="7874348at2"/>
<feature type="signal peptide" evidence="1">
    <location>
        <begin position="1"/>
        <end position="19"/>
    </location>
</feature>
<reference evidence="2 3" key="1">
    <citation type="submission" date="2016-11" db="EMBL/GenBank/DDBJ databases">
        <authorList>
            <person name="Jaros S."/>
            <person name="Januszkiewicz K."/>
            <person name="Wedrychowicz H."/>
        </authorList>
    </citation>
    <scope>NUCLEOTIDE SEQUENCE [LARGE SCALE GENOMIC DNA]</scope>
    <source>
        <strain evidence="2 3">DSM 28715</strain>
    </source>
</reference>
<sequence length="117" mass="12687">MRFLLAYIAVSIFALPAHAAWQQIADSGTFASQVVGNAYVDSNGNWFRFNANGTLSGGANGQDLAGNWQFVRGFACFNRTLGGEPVPNDCIVVLVDGDKLVTVRNEGQGRQTQYTKR</sequence>
<protein>
    <submittedName>
        <fullName evidence="2">Uncharacterized protein</fullName>
    </submittedName>
</protein>
<evidence type="ECO:0000313" key="3">
    <source>
        <dbReference type="Proteomes" id="UP000184074"/>
    </source>
</evidence>
<proteinExistence type="predicted"/>
<dbReference type="Proteomes" id="UP000184074">
    <property type="component" value="Unassembled WGS sequence"/>
</dbReference>
<gene>
    <name evidence="2" type="ORF">SAMN05444003_2732</name>
</gene>
<dbReference type="RefSeq" id="WP_072901992.1">
    <property type="nucleotide sequence ID" value="NZ_FQXB01000005.1"/>
</dbReference>
<feature type="chain" id="PRO_5009913582" evidence="1">
    <location>
        <begin position="20"/>
        <end position="117"/>
    </location>
</feature>
<evidence type="ECO:0000313" key="2">
    <source>
        <dbReference type="EMBL" id="SHH30590.1"/>
    </source>
</evidence>
<organism evidence="2 3">
    <name type="scientific">Cognatiyoonia sediminum</name>
    <dbReference type="NCBI Taxonomy" id="1508389"/>
    <lineage>
        <taxon>Bacteria</taxon>
        <taxon>Pseudomonadati</taxon>
        <taxon>Pseudomonadota</taxon>
        <taxon>Alphaproteobacteria</taxon>
        <taxon>Rhodobacterales</taxon>
        <taxon>Paracoccaceae</taxon>
        <taxon>Cognatiyoonia</taxon>
    </lineage>
</organism>
<evidence type="ECO:0000256" key="1">
    <source>
        <dbReference type="SAM" id="SignalP"/>
    </source>
</evidence>
<keyword evidence="3" id="KW-1185">Reference proteome</keyword>
<dbReference type="AlphaFoldDB" id="A0A1M5RWK7"/>
<accession>A0A1M5RWK7</accession>